<dbReference type="AlphaFoldDB" id="A0A6N7LSE9"/>
<reference evidence="1 2" key="1">
    <citation type="submission" date="2019-10" db="EMBL/GenBank/DDBJ databases">
        <title>Alcanivorax sp.PA15-N-34 draft genome sequence.</title>
        <authorList>
            <person name="Liao X."/>
            <person name="Shao Z."/>
        </authorList>
    </citation>
    <scope>NUCLEOTIDE SEQUENCE [LARGE SCALE GENOMIC DNA]</scope>
    <source>
        <strain evidence="1 2">PA15-N-34</strain>
    </source>
</reference>
<gene>
    <name evidence="1" type="ORF">GFN93_08550</name>
</gene>
<organism evidence="1 2">
    <name type="scientific">Alcanivorax sediminis</name>
    <dbReference type="NCBI Taxonomy" id="2663008"/>
    <lineage>
        <taxon>Bacteria</taxon>
        <taxon>Pseudomonadati</taxon>
        <taxon>Pseudomonadota</taxon>
        <taxon>Gammaproteobacteria</taxon>
        <taxon>Oceanospirillales</taxon>
        <taxon>Alcanivoracaceae</taxon>
        <taxon>Alcanivorax</taxon>
    </lineage>
</organism>
<name>A0A6N7LSE9_9GAMM</name>
<proteinExistence type="predicted"/>
<evidence type="ECO:0000313" key="1">
    <source>
        <dbReference type="EMBL" id="MQX53297.1"/>
    </source>
</evidence>
<evidence type="ECO:0000313" key="2">
    <source>
        <dbReference type="Proteomes" id="UP000469421"/>
    </source>
</evidence>
<dbReference type="RefSeq" id="WP_153500551.1">
    <property type="nucleotide sequence ID" value="NZ_WIRE01000001.1"/>
</dbReference>
<dbReference type="EMBL" id="WIRE01000001">
    <property type="protein sequence ID" value="MQX53297.1"/>
    <property type="molecule type" value="Genomic_DNA"/>
</dbReference>
<comment type="caution">
    <text evidence="1">The sequence shown here is derived from an EMBL/GenBank/DDBJ whole genome shotgun (WGS) entry which is preliminary data.</text>
</comment>
<sequence length="195" mass="21990">MIRLFFLVLVAGMASGCSLVFKDSGGKKIANYDDRSIVFGWLDMSESGDRLDRVVFEQLKPVTKKKYYTMGIIRQEKGYIVYHIGMPEGTFKLSNFTGHSCLINPFFMCDAGTIYDMPRQGSTGGIVVGKSGAYYLGALKYKRVKTGFFEAGKFEIEEDKDPPSQEAMLKAIHEKLQYRFPDQMQRLESVLGEQG</sequence>
<keyword evidence="2" id="KW-1185">Reference proteome</keyword>
<dbReference type="Proteomes" id="UP000469421">
    <property type="component" value="Unassembled WGS sequence"/>
</dbReference>
<accession>A0A6N7LSE9</accession>
<protein>
    <submittedName>
        <fullName evidence="1">Uncharacterized protein</fullName>
    </submittedName>
</protein>
<dbReference type="PROSITE" id="PS51257">
    <property type="entry name" value="PROKAR_LIPOPROTEIN"/>
    <property type="match status" value="1"/>
</dbReference>